<dbReference type="Proteomes" id="UP000178684">
    <property type="component" value="Unassembled WGS sequence"/>
</dbReference>
<protein>
    <submittedName>
        <fullName evidence="2">Uncharacterized protein</fullName>
    </submittedName>
</protein>
<reference evidence="2 3" key="1">
    <citation type="journal article" date="2016" name="Nat. Commun.">
        <title>Thousands of microbial genomes shed light on interconnected biogeochemical processes in an aquifer system.</title>
        <authorList>
            <person name="Anantharaman K."/>
            <person name="Brown C.T."/>
            <person name="Hug L.A."/>
            <person name="Sharon I."/>
            <person name="Castelle C.J."/>
            <person name="Probst A.J."/>
            <person name="Thomas B.C."/>
            <person name="Singh A."/>
            <person name="Wilkins M.J."/>
            <person name="Karaoz U."/>
            <person name="Brodie E.L."/>
            <person name="Williams K.H."/>
            <person name="Hubbard S.S."/>
            <person name="Banfield J.F."/>
        </authorList>
    </citation>
    <scope>NUCLEOTIDE SEQUENCE [LARGE SCALE GENOMIC DNA]</scope>
</reference>
<organism evidence="2 3">
    <name type="scientific">Candidatus Giovannonibacteria bacterium RIFCSPLOWO2_01_FULL_46_13</name>
    <dbReference type="NCBI Taxonomy" id="1798352"/>
    <lineage>
        <taxon>Bacteria</taxon>
        <taxon>Candidatus Giovannoniibacteriota</taxon>
    </lineage>
</organism>
<keyword evidence="1" id="KW-0812">Transmembrane</keyword>
<dbReference type="EMBL" id="MFIE01000014">
    <property type="protein sequence ID" value="OGF82714.1"/>
    <property type="molecule type" value="Genomic_DNA"/>
</dbReference>
<evidence type="ECO:0000313" key="2">
    <source>
        <dbReference type="EMBL" id="OGF82714.1"/>
    </source>
</evidence>
<evidence type="ECO:0000313" key="3">
    <source>
        <dbReference type="Proteomes" id="UP000178684"/>
    </source>
</evidence>
<comment type="caution">
    <text evidence="2">The sequence shown here is derived from an EMBL/GenBank/DDBJ whole genome shotgun (WGS) entry which is preliminary data.</text>
</comment>
<keyword evidence="1" id="KW-0472">Membrane</keyword>
<proteinExistence type="predicted"/>
<evidence type="ECO:0000256" key="1">
    <source>
        <dbReference type="SAM" id="Phobius"/>
    </source>
</evidence>
<accession>A0A1F5X493</accession>
<gene>
    <name evidence="2" type="ORF">A3B18_00345</name>
</gene>
<sequence length="61" mass="6981">MRSVTEGNVRMYLIGVVVAIVIINAWGAFSYIEEIKAQGYYSDLRAANDNYYADIKMDKNR</sequence>
<dbReference type="AlphaFoldDB" id="A0A1F5X493"/>
<keyword evidence="1" id="KW-1133">Transmembrane helix</keyword>
<feature type="transmembrane region" description="Helical" evidence="1">
    <location>
        <begin position="12"/>
        <end position="32"/>
    </location>
</feature>
<name>A0A1F5X493_9BACT</name>